<dbReference type="PANTHER" id="PTHR28096:SF1">
    <property type="entry name" value="PROTEIN FAF1"/>
    <property type="match status" value="1"/>
</dbReference>
<protein>
    <submittedName>
        <fullName evidence="2">Uncharacterized protein</fullName>
    </submittedName>
</protein>
<feature type="compositionally biased region" description="Low complexity" evidence="1">
    <location>
        <begin position="118"/>
        <end position="133"/>
    </location>
</feature>
<dbReference type="OrthoDB" id="498232at2759"/>
<feature type="compositionally biased region" description="Basic and acidic residues" evidence="1">
    <location>
        <begin position="36"/>
        <end position="47"/>
    </location>
</feature>
<comment type="caution">
    <text evidence="2">The sequence shown here is derived from an EMBL/GenBank/DDBJ whole genome shotgun (WGS) entry which is preliminary data.</text>
</comment>
<feature type="compositionally biased region" description="Low complexity" evidence="1">
    <location>
        <begin position="83"/>
        <end position="105"/>
    </location>
</feature>
<evidence type="ECO:0000256" key="1">
    <source>
        <dbReference type="SAM" id="MobiDB-lite"/>
    </source>
</evidence>
<dbReference type="GO" id="GO:0005730">
    <property type="term" value="C:nucleolus"/>
    <property type="evidence" value="ECO:0007669"/>
    <property type="project" value="TreeGrafter"/>
</dbReference>
<proteinExistence type="predicted"/>
<dbReference type="PANTHER" id="PTHR28096">
    <property type="entry name" value="PROTEIN FAF1"/>
    <property type="match status" value="1"/>
</dbReference>
<dbReference type="InterPro" id="IPR027973">
    <property type="entry name" value="FSAF1-like"/>
</dbReference>
<keyword evidence="3" id="KW-1185">Reference proteome</keyword>
<reference evidence="2 3" key="1">
    <citation type="journal article" date="2018" name="Plant J.">
        <title>Genome sequences of Chlorella sorokiniana UTEX 1602 and Micractinium conductrix SAG 241.80: implications to maltose excretion by a green alga.</title>
        <authorList>
            <person name="Arriola M.B."/>
            <person name="Velmurugan N."/>
            <person name="Zhang Y."/>
            <person name="Plunkett M.H."/>
            <person name="Hondzo H."/>
            <person name="Barney B.M."/>
        </authorList>
    </citation>
    <scope>NUCLEOTIDE SEQUENCE [LARGE SCALE GENOMIC DNA]</scope>
    <source>
        <strain evidence="2 3">SAG 241.80</strain>
    </source>
</reference>
<sequence>MAKPSKRKRKEEDQEGSDEGLAARLAAYGERFLQMFDDHDSDREQQADAHAPAAADGSDISDASASSRSVEEGSSSDDEEQQEVNVVEHIFHAAPTAAAAAARPGQRGGGPAGGAGGAPRTPAAQAQAQQAAAEALRLKKERKRFMSSKAAVIVNGGGAAQHTAGGRRQNSGTAPASGGAPAALPGDSAELGVSKEEFREMQREVQELGASALDKKSRKAFEAERLARLGAKAEARPRIPASIGLGMAKKQAQREARALEEGIAAGMIQQKGLGKKKRREKAGQMDRGLNEDRGSFRPGIMRVKSPAAGRGGGGRGGRGRGGGAGRGGGGGGRRGW</sequence>
<feature type="region of interest" description="Disordered" evidence="1">
    <location>
        <begin position="270"/>
        <end position="336"/>
    </location>
</feature>
<feature type="compositionally biased region" description="Gly residues" evidence="1">
    <location>
        <begin position="106"/>
        <end position="117"/>
    </location>
</feature>
<accession>A0A2P6VLG7</accession>
<gene>
    <name evidence="2" type="ORF">C2E20_1892</name>
</gene>
<evidence type="ECO:0000313" key="3">
    <source>
        <dbReference type="Proteomes" id="UP000239649"/>
    </source>
</evidence>
<organism evidence="2 3">
    <name type="scientific">Micractinium conductrix</name>
    <dbReference type="NCBI Taxonomy" id="554055"/>
    <lineage>
        <taxon>Eukaryota</taxon>
        <taxon>Viridiplantae</taxon>
        <taxon>Chlorophyta</taxon>
        <taxon>core chlorophytes</taxon>
        <taxon>Trebouxiophyceae</taxon>
        <taxon>Chlorellales</taxon>
        <taxon>Chlorellaceae</taxon>
        <taxon>Chlorella clade</taxon>
        <taxon>Micractinium</taxon>
    </lineage>
</organism>
<feature type="compositionally biased region" description="Basic and acidic residues" evidence="1">
    <location>
        <begin position="281"/>
        <end position="295"/>
    </location>
</feature>
<dbReference type="Pfam" id="PF15375">
    <property type="entry name" value="FSAF1"/>
    <property type="match status" value="1"/>
</dbReference>
<name>A0A2P6VLG7_9CHLO</name>
<dbReference type="InterPro" id="IPR053030">
    <property type="entry name" value="Ribosomal_biogenesis_FAF1-like"/>
</dbReference>
<feature type="compositionally biased region" description="Gly residues" evidence="1">
    <location>
        <begin position="309"/>
        <end position="336"/>
    </location>
</feature>
<dbReference type="GO" id="GO:0000462">
    <property type="term" value="P:maturation of SSU-rRNA from tricistronic rRNA transcript (SSU-rRNA, 5.8S rRNA, LSU-rRNA)"/>
    <property type="evidence" value="ECO:0007669"/>
    <property type="project" value="TreeGrafter"/>
</dbReference>
<feature type="region of interest" description="Disordered" evidence="1">
    <location>
        <begin position="156"/>
        <end position="190"/>
    </location>
</feature>
<dbReference type="EMBL" id="LHPF02000003">
    <property type="protein sequence ID" value="PSC74910.1"/>
    <property type="molecule type" value="Genomic_DNA"/>
</dbReference>
<dbReference type="Proteomes" id="UP000239649">
    <property type="component" value="Unassembled WGS sequence"/>
</dbReference>
<dbReference type="AlphaFoldDB" id="A0A2P6VLG7"/>
<feature type="region of interest" description="Disordered" evidence="1">
    <location>
        <begin position="1"/>
        <end position="140"/>
    </location>
</feature>
<evidence type="ECO:0000313" key="2">
    <source>
        <dbReference type="EMBL" id="PSC74910.1"/>
    </source>
</evidence>
<feature type="compositionally biased region" description="Low complexity" evidence="1">
    <location>
        <begin position="48"/>
        <end position="68"/>
    </location>
</feature>
<feature type="compositionally biased region" description="Low complexity" evidence="1">
    <location>
        <begin position="171"/>
        <end position="189"/>
    </location>
</feature>